<sequence length="402" mass="42448">MLSDAGDSSFALSPLAGDITSSSPLFEHLVRNETIKSTDLNKLLPSCNVTTSLTSFYGSSKHLGLGVVESDRDSPRTGVNLSTTTPQRSATSLLPESGLRRWTSPVRVHPKSGTTRLSTGRLSEVSGAGSVLPWRNRSGELTQPISIACPPGSSTEVADVSVFIEGGRYQDSSLGGHTDRNYSELDALVTPVGSEAHNSKVFRFSVPVARPLPTSPSELHPSMVIIATATTTSPAVMQSSAPSEADFPSQEVSPQQHFNPLTEWIWKSQPAKDGDNAPTVVLVHTPNQQPSPSPAKFAKLTAAGSPNLTTSTTSPSIPGPESLGTSLAAAKDLRQSMLNQRLGSVSPTCSHETEDTIFGPNEDTSEQAQSAESPELIIDRPAGTIPESLHCNPIEDKGTCDS</sequence>
<name>A0A8T0DHK1_9TREM</name>
<keyword evidence="3" id="KW-1185">Reference proteome</keyword>
<accession>A0A8T0DHK1</accession>
<feature type="compositionally biased region" description="Basic and acidic residues" evidence="1">
    <location>
        <begin position="393"/>
        <end position="402"/>
    </location>
</feature>
<dbReference type="OrthoDB" id="25778at2759"/>
<reference evidence="2 3" key="1">
    <citation type="submission" date="2019-07" db="EMBL/GenBank/DDBJ databases">
        <title>Annotation for the trematode Paragonimus westermani.</title>
        <authorList>
            <person name="Choi Y.-J."/>
        </authorList>
    </citation>
    <scope>NUCLEOTIDE SEQUENCE [LARGE SCALE GENOMIC DNA]</scope>
    <source>
        <strain evidence="2">180907_Pwestermani</strain>
    </source>
</reference>
<evidence type="ECO:0000256" key="1">
    <source>
        <dbReference type="SAM" id="MobiDB-lite"/>
    </source>
</evidence>
<feature type="region of interest" description="Disordered" evidence="1">
    <location>
        <begin position="68"/>
        <end position="89"/>
    </location>
</feature>
<gene>
    <name evidence="2" type="ORF">P879_09090</name>
</gene>
<dbReference type="EMBL" id="JTDF01004153">
    <property type="protein sequence ID" value="KAF8567150.1"/>
    <property type="molecule type" value="Genomic_DNA"/>
</dbReference>
<dbReference type="AlphaFoldDB" id="A0A8T0DHK1"/>
<organism evidence="2 3">
    <name type="scientific">Paragonimus westermani</name>
    <dbReference type="NCBI Taxonomy" id="34504"/>
    <lineage>
        <taxon>Eukaryota</taxon>
        <taxon>Metazoa</taxon>
        <taxon>Spiralia</taxon>
        <taxon>Lophotrochozoa</taxon>
        <taxon>Platyhelminthes</taxon>
        <taxon>Trematoda</taxon>
        <taxon>Digenea</taxon>
        <taxon>Plagiorchiida</taxon>
        <taxon>Troglotremata</taxon>
        <taxon>Troglotrematidae</taxon>
        <taxon>Paragonimus</taxon>
    </lineage>
</organism>
<comment type="caution">
    <text evidence="2">The sequence shown here is derived from an EMBL/GenBank/DDBJ whole genome shotgun (WGS) entry which is preliminary data.</text>
</comment>
<proteinExistence type="predicted"/>
<protein>
    <submittedName>
        <fullName evidence="2">Uncharacterized protein</fullName>
    </submittedName>
</protein>
<dbReference type="Proteomes" id="UP000699462">
    <property type="component" value="Unassembled WGS sequence"/>
</dbReference>
<feature type="compositionally biased region" description="Polar residues" evidence="1">
    <location>
        <begin position="77"/>
        <end position="89"/>
    </location>
</feature>
<evidence type="ECO:0000313" key="2">
    <source>
        <dbReference type="EMBL" id="KAF8567150.1"/>
    </source>
</evidence>
<feature type="region of interest" description="Disordered" evidence="1">
    <location>
        <begin position="343"/>
        <end position="402"/>
    </location>
</feature>
<evidence type="ECO:0000313" key="3">
    <source>
        <dbReference type="Proteomes" id="UP000699462"/>
    </source>
</evidence>